<dbReference type="Pfam" id="PF13229">
    <property type="entry name" value="Beta_helix"/>
    <property type="match status" value="1"/>
</dbReference>
<sequence length="365" mass="36815">MLRSRSRTTSTVVLSALPVVAALGLVTPGTAQAATACTPDVGGTGLSAAVVAHAGQTISGRDVDATGCDIGIYVGAGADHVIIRSTTVHDSGFQGIFAEKTSWLKISDSTVTGNGYGTIDPSAPPLPGSGVHSYVGQAFAISVFGVSHATISGNQVYDNGRGGIGVMDNGPFDPGALMSHQNPAAPLVPSSWVKVSDNTTWNNANGCGVVAATQNVGGSLSDITIRGNSIHGIGFQPAGPDIGGIVVAADLPGSTVNGADVSKNTVRDSFEGGLIVNAEAPGSKTIGVRLYDNVLSGNNVGFLEAPNTVGIITNAAPGAMNEGTQIYHNHISGQFWGVWSRGDLPPSLSRNDITVTTGGMPVSLS</sequence>
<dbReference type="InterPro" id="IPR006626">
    <property type="entry name" value="PbH1"/>
</dbReference>
<keyword evidence="1" id="KW-0732">Signal</keyword>
<reference evidence="3 4" key="1">
    <citation type="submission" date="2019-02" db="EMBL/GenBank/DDBJ databases">
        <title>Genomic Encyclopedia of Type Strains, Phase IV (KMG-IV): sequencing the most valuable type-strain genomes for metagenomic binning, comparative biology and taxonomic classification.</title>
        <authorList>
            <person name="Goeker M."/>
        </authorList>
    </citation>
    <scope>NUCLEOTIDE SEQUENCE [LARGE SCALE GENOMIC DNA]</scope>
    <source>
        <strain evidence="3 4">DSM 45622</strain>
    </source>
</reference>
<evidence type="ECO:0000313" key="3">
    <source>
        <dbReference type="EMBL" id="RZS90874.1"/>
    </source>
</evidence>
<keyword evidence="3" id="KW-0456">Lyase</keyword>
<accession>A0A4Q7NUV5</accession>
<dbReference type="SUPFAM" id="SSF51126">
    <property type="entry name" value="Pectin lyase-like"/>
    <property type="match status" value="1"/>
</dbReference>
<dbReference type="InterPro" id="IPR011050">
    <property type="entry name" value="Pectin_lyase_fold/virulence"/>
</dbReference>
<dbReference type="OrthoDB" id="5175462at2"/>
<feature type="domain" description="Right handed beta helix" evidence="2">
    <location>
        <begin position="53"/>
        <end position="233"/>
    </location>
</feature>
<organism evidence="3 4">
    <name type="scientific">Motilibacter rhizosphaerae</name>
    <dbReference type="NCBI Taxonomy" id="598652"/>
    <lineage>
        <taxon>Bacteria</taxon>
        <taxon>Bacillati</taxon>
        <taxon>Actinomycetota</taxon>
        <taxon>Actinomycetes</taxon>
        <taxon>Motilibacterales</taxon>
        <taxon>Motilibacteraceae</taxon>
        <taxon>Motilibacter</taxon>
    </lineage>
</organism>
<dbReference type="AlphaFoldDB" id="A0A4Q7NUV5"/>
<dbReference type="SMART" id="SM00710">
    <property type="entry name" value="PbH1"/>
    <property type="match status" value="7"/>
</dbReference>
<dbReference type="Proteomes" id="UP000293638">
    <property type="component" value="Unassembled WGS sequence"/>
</dbReference>
<proteinExistence type="predicted"/>
<keyword evidence="4" id="KW-1185">Reference proteome</keyword>
<evidence type="ECO:0000259" key="2">
    <source>
        <dbReference type="Pfam" id="PF13229"/>
    </source>
</evidence>
<comment type="caution">
    <text evidence="3">The sequence shown here is derived from an EMBL/GenBank/DDBJ whole genome shotgun (WGS) entry which is preliminary data.</text>
</comment>
<feature type="signal peptide" evidence="1">
    <location>
        <begin position="1"/>
        <end position="33"/>
    </location>
</feature>
<dbReference type="InterPro" id="IPR012334">
    <property type="entry name" value="Pectin_lyas_fold"/>
</dbReference>
<dbReference type="InterPro" id="IPR039448">
    <property type="entry name" value="Beta_helix"/>
</dbReference>
<feature type="chain" id="PRO_5020557662" evidence="1">
    <location>
        <begin position="34"/>
        <end position="365"/>
    </location>
</feature>
<evidence type="ECO:0000256" key="1">
    <source>
        <dbReference type="SAM" id="SignalP"/>
    </source>
</evidence>
<protein>
    <submittedName>
        <fullName evidence="3">Parallel beta helix pectate lyase-like protein</fullName>
    </submittedName>
</protein>
<evidence type="ECO:0000313" key="4">
    <source>
        <dbReference type="Proteomes" id="UP000293638"/>
    </source>
</evidence>
<gene>
    <name evidence="3" type="ORF">EV189_0104</name>
</gene>
<dbReference type="Gene3D" id="2.160.20.10">
    <property type="entry name" value="Single-stranded right-handed beta-helix, Pectin lyase-like"/>
    <property type="match status" value="1"/>
</dbReference>
<dbReference type="EMBL" id="SGXD01000001">
    <property type="protein sequence ID" value="RZS90874.1"/>
    <property type="molecule type" value="Genomic_DNA"/>
</dbReference>
<dbReference type="GO" id="GO:0016829">
    <property type="term" value="F:lyase activity"/>
    <property type="evidence" value="ECO:0007669"/>
    <property type="project" value="UniProtKB-KW"/>
</dbReference>
<name>A0A4Q7NUV5_9ACTN</name>